<organism evidence="3 4">
    <name type="scientific">Bacillus phage vB_BtS_BMBtp14</name>
    <dbReference type="NCBI Taxonomy" id="1868826"/>
    <lineage>
        <taxon>Viruses</taxon>
        <taxon>Duplodnaviria</taxon>
        <taxon>Heunggongvirae</taxon>
        <taxon>Uroviricota</taxon>
        <taxon>Caudoviricetes</taxon>
        <taxon>Skryabinvirinae</taxon>
        <taxon>Bembunaquatrovirus</taxon>
        <taxon>Bembunaquatrovirus BMBtp14</taxon>
    </lineage>
</organism>
<dbReference type="InterPro" id="IPR054368">
    <property type="entry name" value="Alp7A-like_C"/>
</dbReference>
<evidence type="ECO:0000313" key="4">
    <source>
        <dbReference type="Proteomes" id="UP000221937"/>
    </source>
</evidence>
<dbReference type="SUPFAM" id="SSF53067">
    <property type="entry name" value="Actin-like ATPase domain"/>
    <property type="match status" value="2"/>
</dbReference>
<accession>A0A1B1P792</accession>
<dbReference type="Proteomes" id="UP000221937">
    <property type="component" value="Segment"/>
</dbReference>
<keyword evidence="4" id="KW-1185">Reference proteome</keyword>
<reference evidence="3 4" key="1">
    <citation type="submission" date="2016-05" db="EMBL/GenBank/DDBJ databases">
        <title>Undiscovered low abundance phages are ubiquitous in bacterial genomes.</title>
        <authorList>
            <person name="Dong Z."/>
            <person name="Liu H."/>
            <person name="Zheng J."/>
            <person name="Peng D."/>
        </authorList>
    </citation>
    <scope>NUCLEOTIDE SEQUENCE [LARGE SCALE GENOMIC DNA]</scope>
</reference>
<proteinExistence type="predicted"/>
<dbReference type="InterPro" id="IPR043129">
    <property type="entry name" value="ATPase_NBD"/>
</dbReference>
<name>A0A1B1P792_9CAUD</name>
<protein>
    <submittedName>
        <fullName evidence="3">Plasmid segregation protein</fullName>
    </submittedName>
</protein>
<dbReference type="EMBL" id="KX190833">
    <property type="protein sequence ID" value="ANT39969.1"/>
    <property type="molecule type" value="Genomic_DNA"/>
</dbReference>
<dbReference type="CDD" id="cd24023">
    <property type="entry name" value="ASKHA_NBD_ParM_Alp7A-like"/>
    <property type="match status" value="1"/>
</dbReference>
<evidence type="ECO:0000259" key="2">
    <source>
        <dbReference type="Pfam" id="PF22128"/>
    </source>
</evidence>
<evidence type="ECO:0000313" key="3">
    <source>
        <dbReference type="EMBL" id="ANT39969.1"/>
    </source>
</evidence>
<dbReference type="Pfam" id="PF17989">
    <property type="entry name" value="ALP_N"/>
    <property type="match status" value="1"/>
</dbReference>
<feature type="domain" description="Alp7A-like C-terminal" evidence="2">
    <location>
        <begin position="200"/>
        <end position="335"/>
    </location>
</feature>
<dbReference type="InterPro" id="IPR040607">
    <property type="entry name" value="ALP_N"/>
</dbReference>
<evidence type="ECO:0000259" key="1">
    <source>
        <dbReference type="Pfam" id="PF17989"/>
    </source>
</evidence>
<dbReference type="Pfam" id="PF22128">
    <property type="entry name" value="Alp7A_like_C"/>
    <property type="match status" value="1"/>
</dbReference>
<dbReference type="Gene3D" id="3.30.420.40">
    <property type="match status" value="1"/>
</dbReference>
<feature type="domain" description="Actin-like protein N-terminal" evidence="1">
    <location>
        <begin position="7"/>
        <end position="177"/>
    </location>
</feature>
<gene>
    <name evidence="3" type="ORF">BMBtpLA2_9</name>
</gene>
<sequence>MFLTASVDAGNDALKAFIGGLGEDHKVYIPNVIKKMDDRPILSLGDDPLSELHLRITSSAINISGTYAVGTLAVKEKDSSHIPATVLKSESDQTVILTLTALAYYAAMHSKAKKVDVEYLLSSGLPVDEVKADKRAAFKEKLIEGTHVIEFKKTPLLEGKTVNIKFRDAFMNVEGFGAVINLTVDDKLQAINNELKQKNILINDMGGNTTDKAVIRMGRIDNEYSSGSPLGIGEYLDAIKKEVFTTFRVDVFKSRRQLVENMTAEKEAFIIRPHGKAESYQAIAEKHLMEFAMREYADLVDKWKEVGDLHSIYNVGGSAAIAKPFLEQINKENNQFEMHFLDTEESIWSIAKAYYKLLLIIAKQKGLDLKK</sequence>